<organism evidence="3 4">
    <name type="scientific">Leptothoe kymatousa TAU-MAC 1615</name>
    <dbReference type="NCBI Taxonomy" id="2364775"/>
    <lineage>
        <taxon>Bacteria</taxon>
        <taxon>Bacillati</taxon>
        <taxon>Cyanobacteriota</taxon>
        <taxon>Cyanophyceae</taxon>
        <taxon>Nodosilineales</taxon>
        <taxon>Cymatolegaceae</taxon>
        <taxon>Leptothoe</taxon>
        <taxon>Leptothoe kymatousa</taxon>
    </lineage>
</organism>
<dbReference type="InterPro" id="IPR008638">
    <property type="entry name" value="FhaB/CdiA-like_TPS"/>
</dbReference>
<dbReference type="Pfam" id="PF05860">
    <property type="entry name" value="TPS"/>
    <property type="match status" value="1"/>
</dbReference>
<dbReference type="SUPFAM" id="SSF51126">
    <property type="entry name" value="Pectin lyase-like"/>
    <property type="match status" value="4"/>
</dbReference>
<evidence type="ECO:0000259" key="2">
    <source>
        <dbReference type="SMART" id="SM00912"/>
    </source>
</evidence>
<dbReference type="RefSeq" id="WP_215618542.1">
    <property type="nucleotide sequence ID" value="NZ_JADOER010000009.1"/>
</dbReference>
<proteinExistence type="predicted"/>
<reference evidence="3 4" key="1">
    <citation type="journal article" date="2021" name="Mar. Drugs">
        <title>Genome Reduction and Secondary Metabolism of the Marine Sponge-Associated Cyanobacterium Leptothoe.</title>
        <authorList>
            <person name="Konstantinou D."/>
            <person name="Popin R.V."/>
            <person name="Fewer D.P."/>
            <person name="Sivonen K."/>
            <person name="Gkelis S."/>
        </authorList>
    </citation>
    <scope>NUCLEOTIDE SEQUENCE [LARGE SCALE GENOMIC DNA]</scope>
    <source>
        <strain evidence="3 4">TAU-MAC 1615</strain>
    </source>
</reference>
<dbReference type="NCBIfam" id="TIGR01901">
    <property type="entry name" value="adhes_NPXG"/>
    <property type="match status" value="1"/>
</dbReference>
<dbReference type="SMART" id="SM00912">
    <property type="entry name" value="Haemagg_act"/>
    <property type="match status" value="1"/>
</dbReference>
<feature type="signal peptide" evidence="1">
    <location>
        <begin position="1"/>
        <end position="30"/>
    </location>
</feature>
<sequence>MKKCYTSLLWLSLALALLPAAIFFRNSSVAAAPIPDTTVGTQVNSAIPNLFLIDGGTTAGQNLFHSFESFNIDPSETVFFISVPDIANIFSRVTGGSPSEINGLLGTFGSDADLFLLNPSGIVFGPRASLNLQGSFIATTADAVEFGDGGTFSALIPGSEQLLTVNPSAFLFRGTQPTGDIVNRARTLAPLGSPNSGLQVPAGESLVLLGGNVLFEDAQLTVFGTRTEIGAIATSGQVGFSPDTYALAIPSTVDKADIDLNNSAIASITTTGNENFAIYADNLTLSNASIASAIVTALVATTSEQVGDINITTNDLVLLGTSQLGSIVFGQGNAGDILIDSRNTVVLDGLSDSPGAPSLINTISPGAIGNSGNITISTGTLQVVNGASIVSSNAGTGNTGDININATEKVTIGGTKTDETLSLLISAVQATGVGNSGNITIAGGALELVNGANLGATSFGVGDAGNLILNIRDDVVIDGKSDQRAVILTSSFSEAGGDSGNIEINAGNLNLLGKTASISSGALATGDAGDIILNIEGNISVDGIDNPNGIISAVGPEAIGTGGNITVVANSLSLRNGGGIGAGTLGLGNAGDVSINAQESVVLDGGTDDAVFEFQGNVFFDGTDIASSGSSSITSSVGMDATGNGGEVKVVTNSLTVTNGAQLATSTFGQGNAGNIRLEIQDQAIFDGTSADQTEPSAVFSTVRENAIGDGGDIEVMANTLTISNGAELNTGTAGAGDAGDIRIRAAEQVRLDNGELSVISRSNNQAGNIDVITNRLELVNASLINAESDAVDGGNISLTLDDILLLRTNSQITATGGTAASGGNGGNINIVAPLIVAIPTEDSDITANAFTGSGGQVNITAQGIFGIESRPRPTPLSDITASSEQGISGAVNLTTLDTGFIQNNLTDLPTLFVNTDTLIATSCVASAQADGALTLTGSSDLAEAPTGRFGSAYSTGGVEIMPPSVGSQSNDSIQEPAGIFQLADGRLIMSQECS</sequence>
<dbReference type="InterPro" id="IPR012334">
    <property type="entry name" value="Pectin_lyas_fold"/>
</dbReference>
<gene>
    <name evidence="3" type="ORF">IXB28_10570</name>
</gene>
<keyword evidence="1" id="KW-0732">Signal</keyword>
<dbReference type="EMBL" id="JADOER010000009">
    <property type="protein sequence ID" value="MBT9312650.1"/>
    <property type="molecule type" value="Genomic_DNA"/>
</dbReference>
<feature type="domain" description="Filamentous haemagglutinin FhaB/tRNA nuclease CdiA-like TPS" evidence="2">
    <location>
        <begin position="33"/>
        <end position="147"/>
    </location>
</feature>
<evidence type="ECO:0000256" key="1">
    <source>
        <dbReference type="SAM" id="SignalP"/>
    </source>
</evidence>
<evidence type="ECO:0000313" key="3">
    <source>
        <dbReference type="EMBL" id="MBT9312650.1"/>
    </source>
</evidence>
<protein>
    <submittedName>
        <fullName evidence="3">Filamentous hemagglutinin N-terminal domain-containing protein</fullName>
    </submittedName>
</protein>
<dbReference type="Gene3D" id="2.160.20.10">
    <property type="entry name" value="Single-stranded right-handed beta-helix, Pectin lyase-like"/>
    <property type="match status" value="3"/>
</dbReference>
<evidence type="ECO:0000313" key="4">
    <source>
        <dbReference type="Proteomes" id="UP001196661"/>
    </source>
</evidence>
<accession>A0ABS5Y499</accession>
<keyword evidence="4" id="KW-1185">Reference proteome</keyword>
<dbReference type="InterPro" id="IPR011050">
    <property type="entry name" value="Pectin_lyase_fold/virulence"/>
</dbReference>
<dbReference type="Proteomes" id="UP001196661">
    <property type="component" value="Unassembled WGS sequence"/>
</dbReference>
<feature type="chain" id="PRO_5046898245" evidence="1">
    <location>
        <begin position="31"/>
        <end position="995"/>
    </location>
</feature>
<name>A0ABS5Y499_9CYAN</name>
<comment type="caution">
    <text evidence="3">The sequence shown here is derived from an EMBL/GenBank/DDBJ whole genome shotgun (WGS) entry which is preliminary data.</text>
</comment>